<gene>
    <name evidence="4" type="ORF">G3574_21270</name>
</gene>
<evidence type="ECO:0000313" key="4">
    <source>
        <dbReference type="EMBL" id="NEX63617.1"/>
    </source>
</evidence>
<accession>A0A6B3SS83</accession>
<evidence type="ECO:0000259" key="3">
    <source>
        <dbReference type="Pfam" id="PF00817"/>
    </source>
</evidence>
<dbReference type="PANTHER" id="PTHR35369">
    <property type="entry name" value="BLR3025 PROTEIN-RELATED"/>
    <property type="match status" value="1"/>
</dbReference>
<dbReference type="AlphaFoldDB" id="A0A6B3SS83"/>
<name>A0A6B3SS83_9BURK</name>
<keyword evidence="2" id="KW-0227">DNA damage</keyword>
<dbReference type="Gene3D" id="3.30.70.270">
    <property type="match status" value="1"/>
</dbReference>
<dbReference type="RefSeq" id="WP_163967559.1">
    <property type="nucleotide sequence ID" value="NZ_JAAIVB010000073.1"/>
</dbReference>
<dbReference type="InterPro" id="IPR043128">
    <property type="entry name" value="Rev_trsase/Diguanyl_cyclase"/>
</dbReference>
<dbReference type="InterPro" id="IPR050356">
    <property type="entry name" value="SulA_CellDiv_inhibitor"/>
</dbReference>
<proteinExistence type="inferred from homology"/>
<sequence length="488" mass="54702">MRLWLSVHLPLLPLETLRPCWSEPGAHVVLEHERVLVASQAAREAGVRVGMKRNGVLTLCPEAAVHARDEQRERMALDSVALCLLQYTPDVAYAEQHSLMLEVGASLRAFGGVRRLFRRAQADVLALGLTGHWGMAPTAQGAWLLAHAAGVAGCRRRVLRMETLVPVLNRIPCRILPPLAPYLDWLTAIGCRTLGELRRLPRAGLKRRCDEAVLEALDRAYGQAPELFRWIETPEVFAARLELPDRIDQAEGVLFGARRLLLQMTGWLIARQRAVERFTLTMEHERGRQAVPPTVLEVALAAAAWQEPHLTRLLKERLGRLTLAGSVIVLRLEATQTVAMAPPSASLFPEPGGTPADFQRLIELLSARLGDDHVLVPALVADHRPELCNRWLPAATAKRTATPSLPDIERPFWLLESPIELMLREERPFYGSPLRLLGSAERIECGWWDGQLVVRDYFVAQGAESACYWVYRERLGDDIRWYLHGLFG</sequence>
<dbReference type="InterPro" id="IPR043502">
    <property type="entry name" value="DNA/RNA_pol_sf"/>
</dbReference>
<dbReference type="CDD" id="cd03468">
    <property type="entry name" value="PolY_like"/>
    <property type="match status" value="1"/>
</dbReference>
<reference evidence="4 5" key="1">
    <citation type="submission" date="2020-02" db="EMBL/GenBank/DDBJ databases">
        <authorList>
            <person name="Kim M.K."/>
        </authorList>
    </citation>
    <scope>NUCLEOTIDE SEQUENCE [LARGE SCALE GENOMIC DNA]</scope>
    <source>
        <strain evidence="4 5">17J57-3</strain>
    </source>
</reference>
<keyword evidence="5" id="KW-1185">Reference proteome</keyword>
<dbReference type="PANTHER" id="PTHR35369:SF2">
    <property type="entry name" value="BLR3025 PROTEIN"/>
    <property type="match status" value="1"/>
</dbReference>
<protein>
    <submittedName>
        <fullName evidence="4">DNA polymerase Y family protein</fullName>
    </submittedName>
</protein>
<dbReference type="Proteomes" id="UP000482155">
    <property type="component" value="Unassembled WGS sequence"/>
</dbReference>
<organism evidence="4 5">
    <name type="scientific">Noviherbaspirillum galbum</name>
    <dbReference type="NCBI Taxonomy" id="2709383"/>
    <lineage>
        <taxon>Bacteria</taxon>
        <taxon>Pseudomonadati</taxon>
        <taxon>Pseudomonadota</taxon>
        <taxon>Betaproteobacteria</taxon>
        <taxon>Burkholderiales</taxon>
        <taxon>Oxalobacteraceae</taxon>
        <taxon>Noviherbaspirillum</taxon>
    </lineage>
</organism>
<evidence type="ECO:0000256" key="1">
    <source>
        <dbReference type="ARBA" id="ARBA00010945"/>
    </source>
</evidence>
<comment type="caution">
    <text evidence="4">The sequence shown here is derived from an EMBL/GenBank/DDBJ whole genome shotgun (WGS) entry which is preliminary data.</text>
</comment>
<dbReference type="Gene3D" id="3.40.1170.60">
    <property type="match status" value="1"/>
</dbReference>
<comment type="similarity">
    <text evidence="1">Belongs to the DNA polymerase type-Y family.</text>
</comment>
<feature type="domain" description="UmuC" evidence="3">
    <location>
        <begin position="28"/>
        <end position="145"/>
    </location>
</feature>
<evidence type="ECO:0000256" key="2">
    <source>
        <dbReference type="ARBA" id="ARBA00022763"/>
    </source>
</evidence>
<dbReference type="Pfam" id="PF00817">
    <property type="entry name" value="IMS"/>
    <property type="match status" value="1"/>
</dbReference>
<dbReference type="EMBL" id="JAAIVB010000073">
    <property type="protein sequence ID" value="NEX63617.1"/>
    <property type="molecule type" value="Genomic_DNA"/>
</dbReference>
<evidence type="ECO:0000313" key="5">
    <source>
        <dbReference type="Proteomes" id="UP000482155"/>
    </source>
</evidence>
<dbReference type="InterPro" id="IPR001126">
    <property type="entry name" value="UmuC"/>
</dbReference>
<dbReference type="GO" id="GO:0006281">
    <property type="term" value="P:DNA repair"/>
    <property type="evidence" value="ECO:0007669"/>
    <property type="project" value="InterPro"/>
</dbReference>
<dbReference type="SUPFAM" id="SSF56672">
    <property type="entry name" value="DNA/RNA polymerases"/>
    <property type="match status" value="1"/>
</dbReference>